<sequence>MPENDDRNICHHCVGDAYLSELIERDGEVAACSYCKDDEEPCIPIEDLAAHIDGAFERHYYRTSPDPDMYESMLLRDKELAYDFERHGEPVLYAIEEAASIDEEPAQDVLDILEEQYSDFESAQMGEECEFDADSHYEEKAIADHEFAFEFRAIERSLKSQARFFNHGAEEFLSRIFADLDGRTTRDGRPVIVTAGPEAETRGFFRARVFHDSEGLDQALVRPDLHLGPPPSRIARAGRMNAYGISVFYGASDPGVALAEVRPPVGSRALVGRFELVCPARLLDVEALRSVYAEGSIFDPAYVQQLALAKFLGRLSDRITMPVMPDDEPTEYLITQMIADYLARRPAPGLDGILFRSVQRPGEHQNVVLFNHASKVTELEFPEGTELSARQYDETEDGPEPDYWVWEETPPEPEEAADAEEEDHGFFGTSSRTDPHSHFFDEDADFREDFLRIDTAQVSVHHVKGVTFDVDEFEVSRHRIEKRELPF</sequence>
<evidence type="ECO:0000313" key="3">
    <source>
        <dbReference type="EMBL" id="GGN46471.1"/>
    </source>
</evidence>
<comment type="caution">
    <text evidence="3">The sequence shown here is derived from an EMBL/GenBank/DDBJ whole genome shotgun (WGS) entry which is preliminary data.</text>
</comment>
<feature type="region of interest" description="Disordered" evidence="1">
    <location>
        <begin position="408"/>
        <end position="434"/>
    </location>
</feature>
<dbReference type="SMART" id="SM00953">
    <property type="entry name" value="RES"/>
    <property type="match status" value="1"/>
</dbReference>
<dbReference type="RefSeq" id="WP_188818911.1">
    <property type="nucleotide sequence ID" value="NZ_BMLK01000005.1"/>
</dbReference>
<evidence type="ECO:0000259" key="2">
    <source>
        <dbReference type="SMART" id="SM00953"/>
    </source>
</evidence>
<accession>A0ABQ2JGI8</accession>
<evidence type="ECO:0000313" key="4">
    <source>
        <dbReference type="Proteomes" id="UP000605099"/>
    </source>
</evidence>
<protein>
    <recommendedName>
        <fullName evidence="2">RES domain-containing protein</fullName>
    </recommendedName>
</protein>
<feature type="domain" description="RES" evidence="2">
    <location>
        <begin position="223"/>
        <end position="380"/>
    </location>
</feature>
<feature type="compositionally biased region" description="Acidic residues" evidence="1">
    <location>
        <begin position="409"/>
        <end position="423"/>
    </location>
</feature>
<dbReference type="InterPro" id="IPR014914">
    <property type="entry name" value="RES_dom"/>
</dbReference>
<dbReference type="Proteomes" id="UP000605099">
    <property type="component" value="Unassembled WGS sequence"/>
</dbReference>
<keyword evidence="4" id="KW-1185">Reference proteome</keyword>
<evidence type="ECO:0000256" key="1">
    <source>
        <dbReference type="SAM" id="MobiDB-lite"/>
    </source>
</evidence>
<gene>
    <name evidence="3" type="ORF">GCM10011349_13700</name>
</gene>
<reference evidence="4" key="1">
    <citation type="journal article" date="2019" name="Int. J. Syst. Evol. Microbiol.">
        <title>The Global Catalogue of Microorganisms (GCM) 10K type strain sequencing project: providing services to taxonomists for standard genome sequencing and annotation.</title>
        <authorList>
            <consortium name="The Broad Institute Genomics Platform"/>
            <consortium name="The Broad Institute Genome Sequencing Center for Infectious Disease"/>
            <person name="Wu L."/>
            <person name="Ma J."/>
        </authorList>
    </citation>
    <scope>NUCLEOTIDE SEQUENCE [LARGE SCALE GENOMIC DNA]</scope>
    <source>
        <strain evidence="4">CGMCC 1.6784</strain>
    </source>
</reference>
<dbReference type="Pfam" id="PF08808">
    <property type="entry name" value="RES"/>
    <property type="match status" value="1"/>
</dbReference>
<organism evidence="3 4">
    <name type="scientific">Novosphingobium indicum</name>
    <dbReference type="NCBI Taxonomy" id="462949"/>
    <lineage>
        <taxon>Bacteria</taxon>
        <taxon>Pseudomonadati</taxon>
        <taxon>Pseudomonadota</taxon>
        <taxon>Alphaproteobacteria</taxon>
        <taxon>Sphingomonadales</taxon>
        <taxon>Sphingomonadaceae</taxon>
        <taxon>Novosphingobium</taxon>
    </lineage>
</organism>
<dbReference type="EMBL" id="BMLK01000005">
    <property type="protein sequence ID" value="GGN46471.1"/>
    <property type="molecule type" value="Genomic_DNA"/>
</dbReference>
<name>A0ABQ2JGI8_9SPHN</name>
<proteinExistence type="predicted"/>